<dbReference type="EMBL" id="CT573074">
    <property type="protein sequence ID" value="CAJ70871.1"/>
    <property type="molecule type" value="Genomic_DNA"/>
</dbReference>
<evidence type="ECO:0000256" key="2">
    <source>
        <dbReference type="ARBA" id="ARBA00022692"/>
    </source>
</evidence>
<evidence type="ECO:0000256" key="5">
    <source>
        <dbReference type="SAM" id="Phobius"/>
    </source>
</evidence>
<keyword evidence="3 5" id="KW-1133">Transmembrane helix</keyword>
<name>Q1PUH2_KUEST</name>
<dbReference type="GO" id="GO:0005524">
    <property type="term" value="F:ATP binding"/>
    <property type="evidence" value="ECO:0007669"/>
    <property type="project" value="InterPro"/>
</dbReference>
<keyword evidence="4 5" id="KW-0472">Membrane</keyword>
<keyword evidence="2 5" id="KW-0812">Transmembrane</keyword>
<feature type="transmembrane region" description="Helical" evidence="5">
    <location>
        <begin position="286"/>
        <end position="308"/>
    </location>
</feature>
<sequence>MNIYCFLKTRYDGFMKTFDQYRLVLKWLIGDSIWRFRKESFLILFTNFIGVSFQVWTIGLAIYYAKAMQSGSTIKLLHYEFNARTSNVFLILCGLSILFSLLIAAWAIYFSNSNGLKLRRKYEEFCTKRIFLHFGSGFKIGTSLEQDFSNDKIIVRLARRDSRFCSRALWMILDTIIPLVTFMVAIATLLYINTLLTLLNFTLMGISAIFLYKVSVYAARNSSSLEKFAKGTSREYLKIIQRQKTLHVSAHENEQWLGKTLFSSGAIKKFHDAYEGRLRSLEYSQLISNIVFALAIFLILLIMGRSIISEGKGWGELIVYLIALRFMLTNMRQVNRKATGINRLYPQIRRYFQFLCATVITPKTGAVPPASYIIVPTTTHPAIEGSLEYGELKAGSRMGLLSTVTLNRYTLGFLTDCILGHSVEKTKTALESMWFVTADYEFLPNRSLRESLGFSEKYTTDNLQKDLTKMGLWDKYNAQMPDNLDTSLSPDIWRRIDPCLKFSLALLNALQSNCQWIMIAEKGLRTLPDSAGNYILNHCSDKITTIVFFEDYVAAGNYGEEVIAAMGHGEIIGLGSIEWFRRNQDAIKEIQMPEYNRTTEKGADDFDLDDDLDDDDF</sequence>
<feature type="transmembrane region" description="Helical" evidence="5">
    <location>
        <begin position="85"/>
        <end position="110"/>
    </location>
</feature>
<protein>
    <submittedName>
        <fullName evidence="6">Uncharacterized protein</fullName>
    </submittedName>
</protein>
<organism evidence="6">
    <name type="scientific">Kuenenia stuttgartiensis</name>
    <dbReference type="NCBI Taxonomy" id="174633"/>
    <lineage>
        <taxon>Bacteria</taxon>
        <taxon>Pseudomonadati</taxon>
        <taxon>Planctomycetota</taxon>
        <taxon>Candidatus Brocadiia</taxon>
        <taxon>Candidatus Brocadiales</taxon>
        <taxon>Candidatus Brocadiaceae</taxon>
        <taxon>Candidatus Kuenenia</taxon>
    </lineage>
</organism>
<dbReference type="AlphaFoldDB" id="Q1PUH2"/>
<accession>Q1PUH2</accession>
<evidence type="ECO:0000256" key="4">
    <source>
        <dbReference type="ARBA" id="ARBA00023136"/>
    </source>
</evidence>
<evidence type="ECO:0000256" key="3">
    <source>
        <dbReference type="ARBA" id="ARBA00022989"/>
    </source>
</evidence>
<feature type="transmembrane region" description="Helical" evidence="5">
    <location>
        <begin position="41"/>
        <end position="65"/>
    </location>
</feature>
<feature type="transmembrane region" description="Helical" evidence="5">
    <location>
        <begin position="168"/>
        <end position="192"/>
    </location>
</feature>
<proteinExistence type="predicted"/>
<dbReference type="InterPro" id="IPR036640">
    <property type="entry name" value="ABC1_TM_sf"/>
</dbReference>
<dbReference type="GO" id="GO:0005886">
    <property type="term" value="C:plasma membrane"/>
    <property type="evidence" value="ECO:0007669"/>
    <property type="project" value="UniProtKB-SubCell"/>
</dbReference>
<feature type="transmembrane region" description="Helical" evidence="5">
    <location>
        <begin position="198"/>
        <end position="219"/>
    </location>
</feature>
<evidence type="ECO:0000313" key="6">
    <source>
        <dbReference type="EMBL" id="CAJ70871.1"/>
    </source>
</evidence>
<reference evidence="6" key="1">
    <citation type="journal article" date="2006" name="Nature">
        <title>Deciphering the evolution and metabolism of an anammox bacterium from a community genome.</title>
        <authorList>
            <person name="Strous M."/>
            <person name="Pelletier E."/>
            <person name="Mangenot S."/>
            <person name="Rattei T."/>
            <person name="Lehner A."/>
            <person name="Taylor M.W."/>
            <person name="Horn M."/>
            <person name="Daims H."/>
            <person name="Bartol-Mavel D."/>
            <person name="Wincker P."/>
            <person name="Barbe V."/>
            <person name="Fonknechten N."/>
            <person name="Vallenet D."/>
            <person name="Segurens B."/>
            <person name="Schenowitz-Truong C."/>
            <person name="Medigue C."/>
            <person name="Collingro A."/>
            <person name="Snel B."/>
            <person name="Dutilh B.E."/>
            <person name="OpDenCamp H.J.M."/>
            <person name="vanDerDrift C."/>
            <person name="Cirpus I."/>
            <person name="vanDePas-Schoonen K.T."/>
            <person name="Harhangi H.R."/>
            <person name="vanNiftrik L."/>
            <person name="Schmid M."/>
            <person name="Keltjens J."/>
            <person name="vanDeVossenberg J."/>
            <person name="Kartal B."/>
            <person name="Meier H."/>
            <person name="Frishman D."/>
            <person name="Huynen M.A."/>
            <person name="Mewes H."/>
            <person name="Weissenbach J."/>
            <person name="Jetten M.S.M."/>
            <person name="Wagner M."/>
            <person name="LePaslier D."/>
        </authorList>
    </citation>
    <scope>NUCLEOTIDE SEQUENCE</scope>
</reference>
<gene>
    <name evidence="6" type="ORF">kustb0126</name>
</gene>
<evidence type="ECO:0000256" key="1">
    <source>
        <dbReference type="ARBA" id="ARBA00004651"/>
    </source>
</evidence>
<reference evidence="6" key="2">
    <citation type="submission" date="2006-01" db="EMBL/GenBank/DDBJ databases">
        <authorList>
            <person name="Genoscope"/>
        </authorList>
    </citation>
    <scope>NUCLEOTIDE SEQUENCE</scope>
</reference>
<dbReference type="Gene3D" id="1.20.1560.10">
    <property type="entry name" value="ABC transporter type 1, transmembrane domain"/>
    <property type="match status" value="1"/>
</dbReference>
<dbReference type="SUPFAM" id="SSF90123">
    <property type="entry name" value="ABC transporter transmembrane region"/>
    <property type="match status" value="1"/>
</dbReference>
<comment type="subcellular location">
    <subcellularLocation>
        <location evidence="1">Cell membrane</location>
        <topology evidence="1">Multi-pass membrane protein</topology>
    </subcellularLocation>
</comment>